<evidence type="ECO:0000313" key="2">
    <source>
        <dbReference type="Proteomes" id="UP000017127"/>
    </source>
</evidence>
<name>U7QKA9_9CYAN</name>
<sequence>MNCWKVECIRKPLPQIEKGLSQLLSAFLKENNNNSKIVTAESNA</sequence>
<comment type="caution">
    <text evidence="1">The sequence shown here is derived from an EMBL/GenBank/DDBJ whole genome shotgun (WGS) entry which is preliminary data.</text>
</comment>
<gene>
    <name evidence="1" type="ORF">M595_3133</name>
</gene>
<dbReference type="Proteomes" id="UP000017127">
    <property type="component" value="Unassembled WGS sequence"/>
</dbReference>
<evidence type="ECO:0000313" key="1">
    <source>
        <dbReference type="EMBL" id="ERT06866.1"/>
    </source>
</evidence>
<protein>
    <submittedName>
        <fullName evidence="1">Uncharacterized protein</fullName>
    </submittedName>
</protein>
<keyword evidence="2" id="KW-1185">Reference proteome</keyword>
<dbReference type="EMBL" id="AUZM01000029">
    <property type="protein sequence ID" value="ERT06866.1"/>
    <property type="molecule type" value="Genomic_DNA"/>
</dbReference>
<dbReference type="AlphaFoldDB" id="U7QKA9"/>
<organism evidence="1 2">
    <name type="scientific">Lyngbya aestuarii BL J</name>
    <dbReference type="NCBI Taxonomy" id="1348334"/>
    <lineage>
        <taxon>Bacteria</taxon>
        <taxon>Bacillati</taxon>
        <taxon>Cyanobacteriota</taxon>
        <taxon>Cyanophyceae</taxon>
        <taxon>Oscillatoriophycideae</taxon>
        <taxon>Oscillatoriales</taxon>
        <taxon>Microcoleaceae</taxon>
        <taxon>Lyngbya</taxon>
    </lineage>
</organism>
<accession>U7QKA9</accession>
<reference evidence="1 2" key="1">
    <citation type="journal article" date="2013" name="Front. Microbiol.">
        <title>Comparative genomic analyses of the cyanobacterium, Lyngbya aestuarii BL J, a powerful hydrogen producer.</title>
        <authorList>
            <person name="Kothari A."/>
            <person name="Vaughn M."/>
            <person name="Garcia-Pichel F."/>
        </authorList>
    </citation>
    <scope>NUCLEOTIDE SEQUENCE [LARGE SCALE GENOMIC DNA]</scope>
    <source>
        <strain evidence="1 2">BL J</strain>
    </source>
</reference>
<proteinExistence type="predicted"/>